<dbReference type="InParanoid" id="L5KP68"/>
<protein>
    <submittedName>
        <fullName evidence="2">Uncharacterized protein</fullName>
    </submittedName>
</protein>
<organism evidence="2 3">
    <name type="scientific">Pteropus alecto</name>
    <name type="common">Black flying fox</name>
    <dbReference type="NCBI Taxonomy" id="9402"/>
    <lineage>
        <taxon>Eukaryota</taxon>
        <taxon>Metazoa</taxon>
        <taxon>Chordata</taxon>
        <taxon>Craniata</taxon>
        <taxon>Vertebrata</taxon>
        <taxon>Euteleostomi</taxon>
        <taxon>Mammalia</taxon>
        <taxon>Eutheria</taxon>
        <taxon>Laurasiatheria</taxon>
        <taxon>Chiroptera</taxon>
        <taxon>Yinpterochiroptera</taxon>
        <taxon>Pteropodoidea</taxon>
        <taxon>Pteropodidae</taxon>
        <taxon>Pteropodinae</taxon>
        <taxon>Pteropus</taxon>
    </lineage>
</organism>
<feature type="compositionally biased region" description="Polar residues" evidence="1">
    <location>
        <begin position="42"/>
        <end position="52"/>
    </location>
</feature>
<evidence type="ECO:0000256" key="1">
    <source>
        <dbReference type="SAM" id="MobiDB-lite"/>
    </source>
</evidence>
<dbReference type="AlphaFoldDB" id="L5KP68"/>
<dbReference type="Proteomes" id="UP000010552">
    <property type="component" value="Unassembled WGS sequence"/>
</dbReference>
<name>L5KP68_PTEAL</name>
<gene>
    <name evidence="2" type="ORF">PAL_GLEAN10009771</name>
</gene>
<dbReference type="EMBL" id="KB030624">
    <property type="protein sequence ID" value="ELK13574.1"/>
    <property type="molecule type" value="Genomic_DNA"/>
</dbReference>
<feature type="compositionally biased region" description="Basic residues" evidence="1">
    <location>
        <begin position="123"/>
        <end position="140"/>
    </location>
</feature>
<evidence type="ECO:0000313" key="2">
    <source>
        <dbReference type="EMBL" id="ELK13574.1"/>
    </source>
</evidence>
<keyword evidence="3" id="KW-1185">Reference proteome</keyword>
<feature type="compositionally biased region" description="Basic and acidic residues" evidence="1">
    <location>
        <begin position="72"/>
        <end position="101"/>
    </location>
</feature>
<proteinExistence type="predicted"/>
<reference evidence="3" key="1">
    <citation type="journal article" date="2013" name="Science">
        <title>Comparative analysis of bat genomes provides insight into the evolution of flight and immunity.</title>
        <authorList>
            <person name="Zhang G."/>
            <person name="Cowled C."/>
            <person name="Shi Z."/>
            <person name="Huang Z."/>
            <person name="Bishop-Lilly K.A."/>
            <person name="Fang X."/>
            <person name="Wynne J.W."/>
            <person name="Xiong Z."/>
            <person name="Baker M.L."/>
            <person name="Zhao W."/>
            <person name="Tachedjian M."/>
            <person name="Zhu Y."/>
            <person name="Zhou P."/>
            <person name="Jiang X."/>
            <person name="Ng J."/>
            <person name="Yang L."/>
            <person name="Wu L."/>
            <person name="Xiao J."/>
            <person name="Feng Y."/>
            <person name="Chen Y."/>
            <person name="Sun X."/>
            <person name="Zhang Y."/>
            <person name="Marsh G.A."/>
            <person name="Crameri G."/>
            <person name="Broder C.C."/>
            <person name="Frey K.G."/>
            <person name="Wang L.F."/>
            <person name="Wang J."/>
        </authorList>
    </citation>
    <scope>NUCLEOTIDE SEQUENCE [LARGE SCALE GENOMIC DNA]</scope>
</reference>
<accession>L5KP68</accession>
<sequence length="140" mass="15349">MSPVPWPQVIEPGLGVRPCGQPLSGYEMARYTCSAQRDGLSLTASDQPSQSPAWGVGLSDTERAGTPWYGFKRRDTADEETAREARSEQTLKRKKQKEAVRRAAGKTAASVEKEAMAWEPGPRRTRTRAVRGHRAAGGRP</sequence>
<feature type="region of interest" description="Disordered" evidence="1">
    <location>
        <begin position="41"/>
        <end position="140"/>
    </location>
</feature>
<evidence type="ECO:0000313" key="3">
    <source>
        <dbReference type="Proteomes" id="UP000010552"/>
    </source>
</evidence>